<evidence type="ECO:0000313" key="7">
    <source>
        <dbReference type="EMBL" id="KAK5989383.1"/>
    </source>
</evidence>
<evidence type="ECO:0000313" key="8">
    <source>
        <dbReference type="Proteomes" id="UP001338125"/>
    </source>
</evidence>
<dbReference type="SUPFAM" id="SSF55298">
    <property type="entry name" value="YjgF-like"/>
    <property type="match status" value="1"/>
</dbReference>
<evidence type="ECO:0000256" key="5">
    <source>
        <dbReference type="RuleBase" id="RU362067"/>
    </source>
</evidence>
<dbReference type="CDD" id="cd00448">
    <property type="entry name" value="YjgF_YER057c_UK114_family"/>
    <property type="match status" value="1"/>
</dbReference>
<dbReference type="InterPro" id="IPR001613">
    <property type="entry name" value="Flavin_amine_oxidase"/>
</dbReference>
<dbReference type="InterPro" id="IPR050703">
    <property type="entry name" value="Flavin_MAO"/>
</dbReference>
<comment type="similarity">
    <text evidence="2 5">Belongs to the flavin monoamine oxidase family.</text>
</comment>
<dbReference type="EC" id="1.4.3.-" evidence="5"/>
<comment type="cofactor">
    <cofactor evidence="1 5">
        <name>FAD</name>
        <dbReference type="ChEBI" id="CHEBI:57692"/>
    </cofactor>
</comment>
<sequence length="644" mass="69623">MAPRDVRPSLNFVDSPALTDPQWYSHGVSIVGSGRTVLTSGQVGQRSDGSWPTSLGDQVKQAVVNLEQVLKAAGASPHDIIHLRFYVVDWDLALGTDLVGPVIALLTEKHGAANRPLTTLVPVPKLAFPEARFEIEAVANIGGTSRPWGIATDMIHKQPDPITTRHLTPSIEVDVVVVGGGFSGLMAAHELNQSGISVAVLEAKHRIGGRSRTERLKTNPDAVVELGATWINKTTQPTIYALTEKFHLETVEQYTDGDQIYQGYDGRVYRCGSDQVHNENTAAVLKLMQLLVVAAEECDIHDFESFAEEDDVSLTEWVAQRGLGDNPAVQASLHLLSSAVLGREPEDVGAHYFLDYLKSGCGYLSIVSEGELGAQSLKIKKGTSAVADALAATLPSGSVMLHSPVDRITQLGEKEIVVTTSSGSSYKAKKVIMANPTNTYSNIQFTPPLPPAKRALVTRTLPGVYAKAVLTYSSPWWREVGLVGKFESVIGPICFSWDISDLSTKQYSLALFVAGNPATMWHALNELEREEAIIEHLVTLVGEHSSLAQKARDVQEYNYMEWTKEEYIGGAPTCALGPGMLKKYGKALRDSFGDIHFGGGETSYEWKGYLEGALLAGQRAANEVIASLDIGAKTNGIEAGESRC</sequence>
<feature type="domain" description="Amine oxidase" evidence="6">
    <location>
        <begin position="182"/>
        <end position="625"/>
    </location>
</feature>
<keyword evidence="5" id="KW-0274">FAD</keyword>
<dbReference type="Gene3D" id="3.30.1330.40">
    <property type="entry name" value="RutC-like"/>
    <property type="match status" value="1"/>
</dbReference>
<dbReference type="InterPro" id="IPR036188">
    <property type="entry name" value="FAD/NAD-bd_sf"/>
</dbReference>
<dbReference type="InterPro" id="IPR006175">
    <property type="entry name" value="YjgF/YER057c/UK114"/>
</dbReference>
<name>A0ABR0SBC4_9HYPO</name>
<dbReference type="Pfam" id="PF01042">
    <property type="entry name" value="Ribonuc_L-PSP"/>
    <property type="match status" value="1"/>
</dbReference>
<reference evidence="7 8" key="1">
    <citation type="submission" date="2024-01" db="EMBL/GenBank/DDBJ databases">
        <title>Complete genome of Cladobotryum mycophilum ATHUM6906.</title>
        <authorList>
            <person name="Christinaki A.C."/>
            <person name="Myridakis A.I."/>
            <person name="Kouvelis V.N."/>
        </authorList>
    </citation>
    <scope>NUCLEOTIDE SEQUENCE [LARGE SCALE GENOMIC DNA]</scope>
    <source>
        <strain evidence="7 8">ATHUM6906</strain>
    </source>
</reference>
<evidence type="ECO:0000256" key="2">
    <source>
        <dbReference type="ARBA" id="ARBA00005995"/>
    </source>
</evidence>
<gene>
    <name evidence="7" type="ORF">PT974_10902</name>
</gene>
<dbReference type="EMBL" id="JAVFKD010000015">
    <property type="protein sequence ID" value="KAK5989383.1"/>
    <property type="molecule type" value="Genomic_DNA"/>
</dbReference>
<dbReference type="SUPFAM" id="SSF51905">
    <property type="entry name" value="FAD/NAD(P)-binding domain"/>
    <property type="match status" value="1"/>
</dbReference>
<evidence type="ECO:0000259" key="6">
    <source>
        <dbReference type="Pfam" id="PF01593"/>
    </source>
</evidence>
<dbReference type="PANTHER" id="PTHR43563">
    <property type="entry name" value="AMINE OXIDASE"/>
    <property type="match status" value="1"/>
</dbReference>
<dbReference type="Gene3D" id="3.50.50.60">
    <property type="entry name" value="FAD/NAD(P)-binding domain"/>
    <property type="match status" value="1"/>
</dbReference>
<dbReference type="PANTHER" id="PTHR43563:SF14">
    <property type="entry name" value="AMINE OXIDASE"/>
    <property type="match status" value="1"/>
</dbReference>
<evidence type="ECO:0000256" key="4">
    <source>
        <dbReference type="ARBA" id="ARBA00048448"/>
    </source>
</evidence>
<organism evidence="7 8">
    <name type="scientific">Cladobotryum mycophilum</name>
    <dbReference type="NCBI Taxonomy" id="491253"/>
    <lineage>
        <taxon>Eukaryota</taxon>
        <taxon>Fungi</taxon>
        <taxon>Dikarya</taxon>
        <taxon>Ascomycota</taxon>
        <taxon>Pezizomycotina</taxon>
        <taxon>Sordariomycetes</taxon>
        <taxon>Hypocreomycetidae</taxon>
        <taxon>Hypocreales</taxon>
        <taxon>Hypocreaceae</taxon>
        <taxon>Cladobotryum</taxon>
    </lineage>
</organism>
<comment type="catalytic activity">
    <reaction evidence="4">
        <text>a secondary aliphatic amine + O2 + H2O = a primary amine + an aldehyde + H2O2</text>
        <dbReference type="Rhea" id="RHEA:26414"/>
        <dbReference type="ChEBI" id="CHEBI:15377"/>
        <dbReference type="ChEBI" id="CHEBI:15379"/>
        <dbReference type="ChEBI" id="CHEBI:16240"/>
        <dbReference type="ChEBI" id="CHEBI:17478"/>
        <dbReference type="ChEBI" id="CHEBI:58855"/>
        <dbReference type="ChEBI" id="CHEBI:65296"/>
        <dbReference type="EC" id="1.4.3.4"/>
    </reaction>
</comment>
<keyword evidence="8" id="KW-1185">Reference proteome</keyword>
<proteinExistence type="inferred from homology"/>
<dbReference type="Proteomes" id="UP001338125">
    <property type="component" value="Unassembled WGS sequence"/>
</dbReference>
<evidence type="ECO:0000256" key="3">
    <source>
        <dbReference type="ARBA" id="ARBA00023002"/>
    </source>
</evidence>
<keyword evidence="3 5" id="KW-0560">Oxidoreductase</keyword>
<dbReference type="PRINTS" id="PR00757">
    <property type="entry name" value="AMINEOXDASEF"/>
</dbReference>
<dbReference type="SUPFAM" id="SSF54373">
    <property type="entry name" value="FAD-linked reductases, C-terminal domain"/>
    <property type="match status" value="1"/>
</dbReference>
<keyword evidence="5" id="KW-0285">Flavoprotein</keyword>
<accession>A0ABR0SBC4</accession>
<dbReference type="Pfam" id="PF01593">
    <property type="entry name" value="Amino_oxidase"/>
    <property type="match status" value="1"/>
</dbReference>
<evidence type="ECO:0000256" key="1">
    <source>
        <dbReference type="ARBA" id="ARBA00001974"/>
    </source>
</evidence>
<dbReference type="InterPro" id="IPR002937">
    <property type="entry name" value="Amino_oxidase"/>
</dbReference>
<dbReference type="InterPro" id="IPR035959">
    <property type="entry name" value="RutC-like_sf"/>
</dbReference>
<protein>
    <recommendedName>
        <fullName evidence="5">Amine oxidase</fullName>
        <ecNumber evidence="5">1.4.3.-</ecNumber>
    </recommendedName>
</protein>
<comment type="caution">
    <text evidence="7">The sequence shown here is derived from an EMBL/GenBank/DDBJ whole genome shotgun (WGS) entry which is preliminary data.</text>
</comment>